<protein>
    <submittedName>
        <fullName evidence="2">Uncharacterized protein</fullName>
    </submittedName>
</protein>
<dbReference type="Proteomes" id="UP000754644">
    <property type="component" value="Unassembled WGS sequence"/>
</dbReference>
<name>A0A973AA13_9GAMM</name>
<dbReference type="AlphaFoldDB" id="A0A973AA13"/>
<gene>
    <name evidence="2" type="ORF">HQ497_15655</name>
</gene>
<evidence type="ECO:0000313" key="3">
    <source>
        <dbReference type="Proteomes" id="UP000754644"/>
    </source>
</evidence>
<dbReference type="PROSITE" id="PS51257">
    <property type="entry name" value="PROKAR_LIPOPROTEIN"/>
    <property type="match status" value="1"/>
</dbReference>
<proteinExistence type="predicted"/>
<evidence type="ECO:0000256" key="1">
    <source>
        <dbReference type="SAM" id="MobiDB-lite"/>
    </source>
</evidence>
<sequence length="156" mass="16742">MPTRITYTAIFLIPLLLSGCQTVNNSIDAIGGIFSSKQAKNCTGGDCEAESLLDNRRTNQRWYCYGTTKAANWDCQNEPDQTKIVPITDRGSSPPVETSLWPSAAILQDAAPTIVTETPAASSTADSTETVDDTTIAAPDTLQQAPMPKVMAENED</sequence>
<evidence type="ECO:0000313" key="2">
    <source>
        <dbReference type="EMBL" id="NQV66795.1"/>
    </source>
</evidence>
<comment type="caution">
    <text evidence="2">The sequence shown here is derived from an EMBL/GenBank/DDBJ whole genome shotgun (WGS) entry which is preliminary data.</text>
</comment>
<accession>A0A973AA13</accession>
<organism evidence="2 3">
    <name type="scientific">SAR86 cluster bacterium</name>
    <dbReference type="NCBI Taxonomy" id="2030880"/>
    <lineage>
        <taxon>Bacteria</taxon>
        <taxon>Pseudomonadati</taxon>
        <taxon>Pseudomonadota</taxon>
        <taxon>Gammaproteobacteria</taxon>
        <taxon>SAR86 cluster</taxon>
    </lineage>
</organism>
<feature type="region of interest" description="Disordered" evidence="1">
    <location>
        <begin position="117"/>
        <end position="156"/>
    </location>
</feature>
<feature type="compositionally biased region" description="Polar residues" evidence="1">
    <location>
        <begin position="117"/>
        <end position="128"/>
    </location>
</feature>
<reference evidence="2" key="1">
    <citation type="submission" date="2020-05" db="EMBL/GenBank/DDBJ databases">
        <title>Sulfur intermediates as new biogeochemical hubs in an aquatic model microbial ecosystem.</title>
        <authorList>
            <person name="Vigneron A."/>
        </authorList>
    </citation>
    <scope>NUCLEOTIDE SEQUENCE</scope>
    <source>
        <strain evidence="2">Bin.250</strain>
    </source>
</reference>
<dbReference type="EMBL" id="JABMOJ010000583">
    <property type="protein sequence ID" value="NQV66795.1"/>
    <property type="molecule type" value="Genomic_DNA"/>
</dbReference>